<proteinExistence type="predicted"/>
<dbReference type="Proteomes" id="UP000316371">
    <property type="component" value="Unassembled WGS sequence"/>
</dbReference>
<dbReference type="AlphaFoldDB" id="A0A553EAX3"/>
<keyword evidence="1" id="KW-0732">Signal</keyword>
<name>A0A553EAX3_9FLAO</name>
<evidence type="ECO:0000256" key="1">
    <source>
        <dbReference type="SAM" id="SignalP"/>
    </source>
</evidence>
<dbReference type="RefSeq" id="WP_144255111.1">
    <property type="nucleotide sequence ID" value="NZ_VJZT01000002.1"/>
</dbReference>
<sequence length="132" mass="14826">MKTILKLSLVLLVAMTTMSTYAIDGDFLLNVKKAKGNEISFSVNGIKKAKVSIYDNENNLIYTENAKGQNGIIKTYNLDEFPVGTYYLVVENDLKEVRHEIKISYNESILNKRASLEAYYNTVNTSTVASND</sequence>
<feature type="chain" id="PRO_5022102040" evidence="1">
    <location>
        <begin position="23"/>
        <end position="132"/>
    </location>
</feature>
<accession>A0A553EAX3</accession>
<gene>
    <name evidence="2" type="ORF">FNW21_02250</name>
</gene>
<evidence type="ECO:0000313" key="2">
    <source>
        <dbReference type="EMBL" id="TRX42112.1"/>
    </source>
</evidence>
<keyword evidence="3" id="KW-1185">Reference proteome</keyword>
<reference evidence="2 3" key="1">
    <citation type="submission" date="2019-07" db="EMBL/GenBank/DDBJ databases">
        <title>Novel species of Flavobacterium.</title>
        <authorList>
            <person name="Liu Q."/>
            <person name="Xin Y.-H."/>
        </authorList>
    </citation>
    <scope>NUCLEOTIDE SEQUENCE [LARGE SCALE GENOMIC DNA]</scope>
    <source>
        <strain evidence="2 3">LB1R34</strain>
    </source>
</reference>
<protein>
    <submittedName>
        <fullName evidence="2">Secretion protein</fullName>
    </submittedName>
</protein>
<comment type="caution">
    <text evidence="2">The sequence shown here is derived from an EMBL/GenBank/DDBJ whole genome shotgun (WGS) entry which is preliminary data.</text>
</comment>
<dbReference type="EMBL" id="VJZT01000002">
    <property type="protein sequence ID" value="TRX42112.1"/>
    <property type="molecule type" value="Genomic_DNA"/>
</dbReference>
<feature type="signal peptide" evidence="1">
    <location>
        <begin position="1"/>
        <end position="22"/>
    </location>
</feature>
<dbReference type="OrthoDB" id="1371166at2"/>
<evidence type="ECO:0000313" key="3">
    <source>
        <dbReference type="Proteomes" id="UP000316371"/>
    </source>
</evidence>
<organism evidence="2 3">
    <name type="scientific">Flavobacterium restrictum</name>
    <dbReference type="NCBI Taxonomy" id="2594428"/>
    <lineage>
        <taxon>Bacteria</taxon>
        <taxon>Pseudomonadati</taxon>
        <taxon>Bacteroidota</taxon>
        <taxon>Flavobacteriia</taxon>
        <taxon>Flavobacteriales</taxon>
        <taxon>Flavobacteriaceae</taxon>
        <taxon>Flavobacterium</taxon>
    </lineage>
</organism>